<dbReference type="Gene3D" id="3.30.300.180">
    <property type="match status" value="1"/>
</dbReference>
<comment type="similarity">
    <text evidence="1 8 11">Belongs to the DnaA family.</text>
</comment>
<dbReference type="SUPFAM" id="SSF52540">
    <property type="entry name" value="P-loop containing nucleoside triphosphate hydrolases"/>
    <property type="match status" value="1"/>
</dbReference>
<dbReference type="CDD" id="cd06571">
    <property type="entry name" value="Bac_DnaA_C"/>
    <property type="match status" value="1"/>
</dbReference>
<evidence type="ECO:0000256" key="5">
    <source>
        <dbReference type="ARBA" id="ARBA00022840"/>
    </source>
</evidence>
<evidence type="ECO:0000256" key="9">
    <source>
        <dbReference type="NCBIfam" id="TIGR00362"/>
    </source>
</evidence>
<proteinExistence type="inferred from homology"/>
<dbReference type="SMART" id="SM00760">
    <property type="entry name" value="Bac_DnaA_C"/>
    <property type="match status" value="1"/>
</dbReference>
<keyword evidence="4 8" id="KW-0547">Nucleotide-binding</keyword>
<accession>A0A179B2R6</accession>
<evidence type="ECO:0000256" key="4">
    <source>
        <dbReference type="ARBA" id="ARBA00022741"/>
    </source>
</evidence>
<protein>
    <recommendedName>
        <fullName evidence="8 9">Chromosomal replication initiator protein DnaA</fullName>
    </recommendedName>
</protein>
<keyword evidence="16" id="KW-1185">Reference proteome</keyword>
<sequence>MSDGNPAKDAWNAATELLRADGSLSDSQAAFVRMAHPLAWVDEIFMIAVGSEFVKTWIEEHVSETMTSMLSNILGRSVRIVISVDPSVNESQPVGTMASSIAPSAVAPSVLAASEDPLPASSLTMPSLAPSSLASSGVEAEEGDASDSATSDYSQPRYPGMSRSSEHSFSETAKYRESSTDVEAGYARPRPRHLDTSGSGDEPLLPSKPDESHESFTQGIRYVDQTTIAEEALAKRPDTAARSQKARINPRYTFDNFVIGDNNRFATATSLAVAESPGTTYNPLFLYSDSGMGKTHLMHAIGNYALNLFPSIKVRYVSAEEFTNAFINSVRDGHQAEFKNQFRTVDILLIDDIQFIGGRDSTVEEFFHTFNALTNSNKQIVITSDVSPNLLNGFEERMLSRFNSGVTANIDRPNLETRIAILEKKAHSDGFTVPREVNEYIATHMLTNVREMEGALRRVTAFADLSKQTISLGLAEMILKDLIANPDAIEITATLIMSQTAGYFDISIEEMISTDRSRVLVSARQVAMYLCREMTELSLPKIGHLFGKRDHTTVMHACRKIDKQMAERQTTYNQVSELTSRIKQAAQQASL</sequence>
<dbReference type="InterPro" id="IPR020591">
    <property type="entry name" value="Chromosome_initiator_DnaA-like"/>
</dbReference>
<evidence type="ECO:0000256" key="6">
    <source>
        <dbReference type="ARBA" id="ARBA00023121"/>
    </source>
</evidence>
<feature type="domain" description="Chromosomal replication initiator DnaA C-terminal" evidence="14">
    <location>
        <begin position="492"/>
        <end position="561"/>
    </location>
</feature>
<keyword evidence="7 8" id="KW-0238">DNA-binding</keyword>
<dbReference type="GO" id="GO:0008289">
    <property type="term" value="F:lipid binding"/>
    <property type="evidence" value="ECO:0007669"/>
    <property type="project" value="UniProtKB-KW"/>
</dbReference>
<dbReference type="GO" id="GO:0003688">
    <property type="term" value="F:DNA replication origin binding"/>
    <property type="evidence" value="ECO:0007669"/>
    <property type="project" value="UniProtKB-UniRule"/>
</dbReference>
<dbReference type="FunFam" id="3.40.50.300:FF:000668">
    <property type="entry name" value="Chromosomal replication initiator protein DnaA"/>
    <property type="match status" value="1"/>
</dbReference>
<dbReference type="PRINTS" id="PR00051">
    <property type="entry name" value="DNAA"/>
</dbReference>
<feature type="compositionally biased region" description="Low complexity" evidence="12">
    <location>
        <begin position="122"/>
        <end position="136"/>
    </location>
</feature>
<dbReference type="InterPro" id="IPR010921">
    <property type="entry name" value="Trp_repressor/repl_initiator"/>
</dbReference>
<comment type="subunit">
    <text evidence="8">Oligomerizes as a right-handed, spiral filament on DNA at oriC.</text>
</comment>
<feature type="compositionally biased region" description="Basic and acidic residues" evidence="12">
    <location>
        <begin position="164"/>
        <end position="179"/>
    </location>
</feature>
<feature type="region of interest" description="Domain IV, binds dsDNA" evidence="8">
    <location>
        <begin position="464"/>
        <end position="591"/>
    </location>
</feature>
<dbReference type="AlphaFoldDB" id="A0A179B2R6"/>
<feature type="binding site" evidence="8">
    <location>
        <position position="293"/>
    </location>
    <ligand>
        <name>ATP</name>
        <dbReference type="ChEBI" id="CHEBI:30616"/>
    </ligand>
</feature>
<comment type="caution">
    <text evidence="15">The sequence shown here is derived from an EMBL/GenBank/DDBJ whole genome shotgun (WGS) entry which is preliminary data.</text>
</comment>
<dbReference type="PANTHER" id="PTHR30050:SF2">
    <property type="entry name" value="CHROMOSOMAL REPLICATION INITIATOR PROTEIN DNAA"/>
    <property type="match status" value="1"/>
</dbReference>
<dbReference type="GO" id="GO:0005524">
    <property type="term" value="F:ATP binding"/>
    <property type="evidence" value="ECO:0007669"/>
    <property type="project" value="UniProtKB-UniRule"/>
</dbReference>
<evidence type="ECO:0000256" key="12">
    <source>
        <dbReference type="SAM" id="MobiDB-lite"/>
    </source>
</evidence>
<feature type="region of interest" description="Disordered" evidence="12">
    <location>
        <begin position="122"/>
        <end position="216"/>
    </location>
</feature>
<dbReference type="Gene3D" id="3.40.50.300">
    <property type="entry name" value="P-loop containing nucleotide triphosphate hydrolases"/>
    <property type="match status" value="1"/>
</dbReference>
<dbReference type="InterPro" id="IPR003593">
    <property type="entry name" value="AAA+_ATPase"/>
</dbReference>
<evidence type="ECO:0000256" key="1">
    <source>
        <dbReference type="ARBA" id="ARBA00006583"/>
    </source>
</evidence>
<dbReference type="Gene3D" id="1.10.8.60">
    <property type="match status" value="1"/>
</dbReference>
<dbReference type="GO" id="GO:0005886">
    <property type="term" value="C:plasma membrane"/>
    <property type="evidence" value="ECO:0007669"/>
    <property type="project" value="TreeGrafter"/>
</dbReference>
<reference evidence="15 16" key="1">
    <citation type="submission" date="2016-04" db="EMBL/GenBank/DDBJ databases">
        <title>Peptidophaga gingivicola gen. nov., sp. nov., isolated from human subgingival plaque.</title>
        <authorList>
            <person name="Beall C.J."/>
            <person name="Mokrzan E.M."/>
            <person name="Griffen A.L."/>
            <person name="Leys E.J."/>
        </authorList>
    </citation>
    <scope>NUCLEOTIDE SEQUENCE [LARGE SCALE GENOMIC DNA]</scope>
    <source>
        <strain evidence="15 16">BA112</strain>
    </source>
</reference>
<dbReference type="FunFam" id="1.10.8.60:FF:000003">
    <property type="entry name" value="Chromosomal replication initiator protein DnaA"/>
    <property type="match status" value="1"/>
</dbReference>
<dbReference type="InterPro" id="IPR027417">
    <property type="entry name" value="P-loop_NTPase"/>
</dbReference>
<dbReference type="PROSITE" id="PS01008">
    <property type="entry name" value="DNAA"/>
    <property type="match status" value="1"/>
</dbReference>
<dbReference type="NCBIfam" id="NF010686">
    <property type="entry name" value="PRK14086.1"/>
    <property type="match status" value="1"/>
</dbReference>
<dbReference type="Pfam" id="PF08299">
    <property type="entry name" value="Bac_DnaA_C"/>
    <property type="match status" value="1"/>
</dbReference>
<dbReference type="InterPro" id="IPR018312">
    <property type="entry name" value="Chromosome_initiator_DnaA_CS"/>
</dbReference>
<dbReference type="InterPro" id="IPR013317">
    <property type="entry name" value="DnaA_dom"/>
</dbReference>
<evidence type="ECO:0000313" key="15">
    <source>
        <dbReference type="EMBL" id="OAP85982.1"/>
    </source>
</evidence>
<evidence type="ECO:0000256" key="3">
    <source>
        <dbReference type="ARBA" id="ARBA00022705"/>
    </source>
</evidence>
<feature type="domain" description="AAA+ ATPase" evidence="13">
    <location>
        <begin position="280"/>
        <end position="416"/>
    </location>
</feature>
<dbReference type="SUPFAM" id="SSF48295">
    <property type="entry name" value="TrpR-like"/>
    <property type="match status" value="1"/>
</dbReference>
<dbReference type="GO" id="GO:0006275">
    <property type="term" value="P:regulation of DNA replication"/>
    <property type="evidence" value="ECO:0007669"/>
    <property type="project" value="UniProtKB-UniRule"/>
</dbReference>
<evidence type="ECO:0000256" key="7">
    <source>
        <dbReference type="ARBA" id="ARBA00023125"/>
    </source>
</evidence>
<dbReference type="EMBL" id="LVZK01000001">
    <property type="protein sequence ID" value="OAP85982.1"/>
    <property type="molecule type" value="Genomic_DNA"/>
</dbReference>
<keyword evidence="5 8" id="KW-0067">ATP-binding</keyword>
<gene>
    <name evidence="8" type="primary">dnaA</name>
    <name evidence="15" type="ORF">A4H34_02000</name>
</gene>
<feature type="binding site" evidence="8">
    <location>
        <position position="291"/>
    </location>
    <ligand>
        <name>ATP</name>
        <dbReference type="ChEBI" id="CHEBI:30616"/>
    </ligand>
</feature>
<dbReference type="OrthoDB" id="9807019at2"/>
<evidence type="ECO:0000256" key="10">
    <source>
        <dbReference type="RuleBase" id="RU000577"/>
    </source>
</evidence>
<dbReference type="GO" id="GO:0006270">
    <property type="term" value="P:DNA replication initiation"/>
    <property type="evidence" value="ECO:0007669"/>
    <property type="project" value="UniProtKB-UniRule"/>
</dbReference>
<dbReference type="RefSeq" id="WP_009198089.1">
    <property type="nucleotide sequence ID" value="NZ_LVZK01000001.1"/>
</dbReference>
<keyword evidence="6 8" id="KW-0446">Lipid-binding</keyword>
<dbReference type="PANTHER" id="PTHR30050">
    <property type="entry name" value="CHROMOSOMAL REPLICATION INITIATOR PROTEIN DNAA"/>
    <property type="match status" value="1"/>
</dbReference>
<evidence type="ECO:0000256" key="2">
    <source>
        <dbReference type="ARBA" id="ARBA00022490"/>
    </source>
</evidence>
<feature type="binding site" evidence="8">
    <location>
        <position position="295"/>
    </location>
    <ligand>
        <name>ATP</name>
        <dbReference type="ChEBI" id="CHEBI:30616"/>
    </ligand>
</feature>
<dbReference type="InterPro" id="IPR013159">
    <property type="entry name" value="DnaA_C"/>
</dbReference>
<dbReference type="Proteomes" id="UP000078368">
    <property type="component" value="Unassembled WGS sequence"/>
</dbReference>
<feature type="region of interest" description="Domain III, AAA+ region" evidence="8">
    <location>
        <begin position="247"/>
        <end position="463"/>
    </location>
</feature>
<dbReference type="FunFam" id="1.10.1750.10:FF:000002">
    <property type="entry name" value="Chromosomal replication initiator protein DnaA"/>
    <property type="match status" value="1"/>
</dbReference>
<evidence type="ECO:0000256" key="11">
    <source>
        <dbReference type="RuleBase" id="RU004227"/>
    </source>
</evidence>
<evidence type="ECO:0000259" key="14">
    <source>
        <dbReference type="SMART" id="SM00760"/>
    </source>
</evidence>
<comment type="function">
    <text evidence="8 10">Plays an essential role in the initiation and regulation of chromosomal replication. ATP-DnaA binds to the origin of replication (oriC) to initiate formation of the DNA replication initiation complex once per cell cycle. Binds the DnaA box (a 9 base pair repeat at the origin) and separates the double-stranded (ds)DNA. Forms a right-handed helical filament on oriC DNA; dsDNA binds to the exterior of the filament while single-stranded (ss)DNA is stabiized in the filament's interior. The ATP-DnaA-oriC complex binds and stabilizes one strand of the AT-rich DNA unwinding element (DUE), permitting loading of DNA polymerase. After initiation quickly degrades to an ADP-DnaA complex that is not apt for DNA replication. Binds acidic phospholipids.</text>
</comment>
<dbReference type="SMART" id="SM00382">
    <property type="entry name" value="AAA"/>
    <property type="match status" value="1"/>
</dbReference>
<comment type="domain">
    <text evidence="8">Domain I is involved in oligomerization and binding regulators, domain II is flexibile and of varying length in different bacteria, domain III forms the AAA+ region, while domain IV binds dsDNA.</text>
</comment>
<dbReference type="GO" id="GO:0005737">
    <property type="term" value="C:cytoplasm"/>
    <property type="evidence" value="ECO:0007669"/>
    <property type="project" value="UniProtKB-SubCell"/>
</dbReference>
<evidence type="ECO:0000313" key="16">
    <source>
        <dbReference type="Proteomes" id="UP000078368"/>
    </source>
</evidence>
<comment type="caution">
    <text evidence="8">Lacks conserved residue(s) required for the propagation of feature annotation.</text>
</comment>
<organism evidence="15 16">
    <name type="scientific">Peptidiphaga gingivicola</name>
    <dbReference type="NCBI Taxonomy" id="2741497"/>
    <lineage>
        <taxon>Bacteria</taxon>
        <taxon>Bacillati</taxon>
        <taxon>Actinomycetota</taxon>
        <taxon>Actinomycetes</taxon>
        <taxon>Actinomycetales</taxon>
        <taxon>Actinomycetaceae</taxon>
        <taxon>Peptidiphaga</taxon>
    </lineage>
</organism>
<feature type="region of interest" description="Domain I, interacts with DnaA modulators" evidence="8">
    <location>
        <begin position="1"/>
        <end position="149"/>
    </location>
</feature>
<dbReference type="HAMAP" id="MF_00377">
    <property type="entry name" value="DnaA_bact"/>
    <property type="match status" value="1"/>
</dbReference>
<evidence type="ECO:0000259" key="13">
    <source>
        <dbReference type="SMART" id="SM00382"/>
    </source>
</evidence>
<dbReference type="Pfam" id="PF00308">
    <property type="entry name" value="Bac_DnaA"/>
    <property type="match status" value="1"/>
</dbReference>
<dbReference type="NCBIfam" id="TIGR00362">
    <property type="entry name" value="DnaA"/>
    <property type="match status" value="1"/>
</dbReference>
<keyword evidence="3 8" id="KW-0235">DNA replication</keyword>
<dbReference type="InterPro" id="IPR001957">
    <property type="entry name" value="Chromosome_initiator_DnaA"/>
</dbReference>
<name>A0A179B2R6_9ACTO</name>
<comment type="subcellular location">
    <subcellularLocation>
        <location evidence="8">Cytoplasm</location>
    </subcellularLocation>
</comment>
<dbReference type="CDD" id="cd00009">
    <property type="entry name" value="AAA"/>
    <property type="match status" value="1"/>
</dbReference>
<evidence type="ECO:0000256" key="8">
    <source>
        <dbReference type="HAMAP-Rule" id="MF_00377"/>
    </source>
</evidence>
<dbReference type="STRING" id="1823756.A4H34_02000"/>
<dbReference type="InterPro" id="IPR038454">
    <property type="entry name" value="DnaA_N_sf"/>
</dbReference>
<feature type="binding site" evidence="8">
    <location>
        <position position="294"/>
    </location>
    <ligand>
        <name>ATP</name>
        <dbReference type="ChEBI" id="CHEBI:30616"/>
    </ligand>
</feature>
<keyword evidence="2 8" id="KW-0963">Cytoplasm</keyword>
<dbReference type="Gene3D" id="1.10.1750.10">
    <property type="match status" value="1"/>
</dbReference>